<evidence type="ECO:0008006" key="4">
    <source>
        <dbReference type="Google" id="ProtNLM"/>
    </source>
</evidence>
<dbReference type="EMBL" id="JAPFFF010000018">
    <property type="protein sequence ID" value="KAK8861153.1"/>
    <property type="molecule type" value="Genomic_DNA"/>
</dbReference>
<evidence type="ECO:0000313" key="3">
    <source>
        <dbReference type="Proteomes" id="UP001470230"/>
    </source>
</evidence>
<feature type="non-terminal residue" evidence="2">
    <location>
        <position position="201"/>
    </location>
</feature>
<comment type="caution">
    <text evidence="2">The sequence shown here is derived from an EMBL/GenBank/DDBJ whole genome shotgun (WGS) entry which is preliminary data.</text>
</comment>
<evidence type="ECO:0000256" key="1">
    <source>
        <dbReference type="SAM" id="MobiDB-lite"/>
    </source>
</evidence>
<accession>A0ABR2IDL1</accession>
<organism evidence="2 3">
    <name type="scientific">Tritrichomonas musculus</name>
    <dbReference type="NCBI Taxonomy" id="1915356"/>
    <lineage>
        <taxon>Eukaryota</taxon>
        <taxon>Metamonada</taxon>
        <taxon>Parabasalia</taxon>
        <taxon>Tritrichomonadida</taxon>
        <taxon>Tritrichomonadidae</taxon>
        <taxon>Tritrichomonas</taxon>
    </lineage>
</organism>
<evidence type="ECO:0000313" key="2">
    <source>
        <dbReference type="EMBL" id="KAK8861153.1"/>
    </source>
</evidence>
<feature type="region of interest" description="Disordered" evidence="1">
    <location>
        <begin position="152"/>
        <end position="201"/>
    </location>
</feature>
<keyword evidence="3" id="KW-1185">Reference proteome</keyword>
<reference evidence="2 3" key="1">
    <citation type="submission" date="2024-04" db="EMBL/GenBank/DDBJ databases">
        <title>Tritrichomonas musculus Genome.</title>
        <authorList>
            <person name="Alves-Ferreira E."/>
            <person name="Grigg M."/>
            <person name="Lorenzi H."/>
            <person name="Galac M."/>
        </authorList>
    </citation>
    <scope>NUCLEOTIDE SEQUENCE [LARGE SCALE GENOMIC DNA]</scope>
    <source>
        <strain evidence="2 3">EAF2021</strain>
    </source>
</reference>
<feature type="compositionally biased region" description="Basic and acidic residues" evidence="1">
    <location>
        <begin position="152"/>
        <end position="180"/>
    </location>
</feature>
<feature type="compositionally biased region" description="Acidic residues" evidence="1">
    <location>
        <begin position="190"/>
        <end position="201"/>
    </location>
</feature>
<name>A0ABR2IDL1_9EUKA</name>
<protein>
    <recommendedName>
        <fullName evidence="4">ENTH domain-containing protein</fullName>
    </recommendedName>
</protein>
<proteinExistence type="predicted"/>
<gene>
    <name evidence="2" type="ORF">M9Y10_012848</name>
</gene>
<dbReference type="Proteomes" id="UP001470230">
    <property type="component" value="Unassembled WGS sequence"/>
</dbReference>
<sequence length="201" mass="23736">MSDLCKLSYRNQIVAQLQSPGQNKERNSVLKMLYFAVEKLHSNGVYIYPNIMEILKRNGFKSSALYIDAILYIIENISKEFKCNFSWINHRSFRKSNINDKNIILCFFLFTYRESFINYLHDFLLQKEPNKEKIKNLISSLQRMIGNMPEINNDKKNIIPKMSLKEPSKNKSEKDNEPKNPKLKNKIFDIETDNEDVDNDL</sequence>